<evidence type="ECO:0000256" key="1">
    <source>
        <dbReference type="ARBA" id="ARBA00004308"/>
    </source>
</evidence>
<name>A0A671XT10_SPAAU</name>
<dbReference type="PANTHER" id="PTHR15905:SF5">
    <property type="entry name" value="GOLGI-ASSOCIATED KINASE 1A"/>
    <property type="match status" value="1"/>
</dbReference>
<evidence type="ECO:0000256" key="2">
    <source>
        <dbReference type="ARBA" id="ARBA00004555"/>
    </source>
</evidence>
<dbReference type="AlphaFoldDB" id="A0A671XT10"/>
<reference evidence="8" key="2">
    <citation type="submission" date="2025-08" db="UniProtKB">
        <authorList>
            <consortium name="Ensembl"/>
        </authorList>
    </citation>
    <scope>IDENTIFICATION</scope>
</reference>
<dbReference type="RefSeq" id="XP_030248375.1">
    <property type="nucleotide sequence ID" value="XM_030392515.1"/>
</dbReference>
<dbReference type="OrthoDB" id="10011371at2759"/>
<evidence type="ECO:0000256" key="5">
    <source>
        <dbReference type="ARBA" id="ARBA00023136"/>
    </source>
</evidence>
<dbReference type="CTD" id="729085"/>
<keyword evidence="7" id="KW-0812">Transmembrane</keyword>
<gene>
    <name evidence="8" type="primary">GASK1A</name>
    <name evidence="8" type="synonym">gask1a</name>
</gene>
<dbReference type="Proteomes" id="UP000472265">
    <property type="component" value="Chromosome 17"/>
</dbReference>
<dbReference type="PANTHER" id="PTHR15905">
    <property type="entry name" value="GOLGI-ASSOCIATED KINASE 1B-RELATED"/>
    <property type="match status" value="1"/>
</dbReference>
<comment type="similarity">
    <text evidence="3">Belongs to the GASK family.</text>
</comment>
<reference evidence="8" key="3">
    <citation type="submission" date="2025-09" db="UniProtKB">
        <authorList>
            <consortium name="Ensembl"/>
        </authorList>
    </citation>
    <scope>IDENTIFICATION</scope>
</reference>
<dbReference type="InParanoid" id="A0A671XT10"/>
<proteinExistence type="inferred from homology"/>
<feature type="transmembrane region" description="Helical" evidence="7">
    <location>
        <begin position="15"/>
        <end position="38"/>
    </location>
</feature>
<dbReference type="Ensembl" id="ENSSAUT00010054636.1">
    <property type="protein sequence ID" value="ENSSAUP00010051955.1"/>
    <property type="gene ID" value="ENSSAUG00010021576.1"/>
</dbReference>
<evidence type="ECO:0000313" key="9">
    <source>
        <dbReference type="Proteomes" id="UP000472265"/>
    </source>
</evidence>
<comment type="subcellular location">
    <subcellularLocation>
        <location evidence="1">Endomembrane system</location>
    </subcellularLocation>
    <subcellularLocation>
        <location evidence="2">Golgi apparatus</location>
    </subcellularLocation>
</comment>
<feature type="compositionally biased region" description="Basic and acidic residues" evidence="6">
    <location>
        <begin position="203"/>
        <end position="222"/>
    </location>
</feature>
<evidence type="ECO:0000256" key="6">
    <source>
        <dbReference type="SAM" id="MobiDB-lite"/>
    </source>
</evidence>
<dbReference type="Pfam" id="PF15051">
    <property type="entry name" value="FAM198"/>
    <property type="match status" value="1"/>
</dbReference>
<dbReference type="GO" id="GO:0005794">
    <property type="term" value="C:Golgi apparatus"/>
    <property type="evidence" value="ECO:0007669"/>
    <property type="project" value="UniProtKB-SubCell"/>
</dbReference>
<keyword evidence="4" id="KW-0333">Golgi apparatus</keyword>
<dbReference type="GeneTree" id="ENSGT00420000029769"/>
<protein>
    <submittedName>
        <fullName evidence="8">Golgi associated kinase 1A</fullName>
    </submittedName>
</protein>
<feature type="compositionally biased region" description="Basic and acidic residues" evidence="6">
    <location>
        <begin position="248"/>
        <end position="260"/>
    </location>
</feature>
<evidence type="ECO:0000256" key="7">
    <source>
        <dbReference type="SAM" id="Phobius"/>
    </source>
</evidence>
<keyword evidence="7" id="KW-1133">Transmembrane helix</keyword>
<feature type="region of interest" description="Disordered" evidence="6">
    <location>
        <begin position="239"/>
        <end position="260"/>
    </location>
</feature>
<sequence>MAWRGWSKLCCGEKWLLLISPIFLLFFTISVMTITFPLPLPLSDTNGQFSRALSSTGDFRPRPRIIELPPESAFQQPLTHIQNSIWKTNSGKETSKLSVAPKPFWDAAGDEKKSFKGRSHIEVHRNKHRDIAYERREMAAAIQHSTSHLSPSLPQFTAKNTGPKHRIKPSNHSAVVKHTALIYVHAESSKSTAAHIPVSEASLKSDTHASDRQTGRWKDRNTSRNAATQISAKISEHFQDLKKHRQDSRKSDKISKEQQAVKKHFRDLKKHHDLSEEQFEVKKNPGSLDCRKALSKQEAAIKKDGSGWCLSFTEQDFPDNDQRKIRISQDLRPLPWLSEDDIQKMVLLAGGEVVSKARVPAHGQVLQVALDHPAHQQQISLKRDSPQHGLGQQHPETHSERCQQGRCSLVKRTDDWFEVFAFHLDRVLGLNRSLPTVLRSFHSEILPYRYIRGTPRPVVWWDPDIQHLAERDHDQNSVPLKWVQYQTLLQVHCGSEADLRAAPCVGVEHSEWGRLALFDFLLQVNDRLDRYCCGFTPDPKDMCVENLLHTKCGNTEDLLLVHILVRKADPSRLVFIDNAGRPQQSSDNLNFRLVEGIDEFPERAVSVLQSGCLESLLLRSLYTDKEFWDIQGGASGLRLLIRTVEQRGKILLQHIRDKKL</sequence>
<organism evidence="8 9">
    <name type="scientific">Sparus aurata</name>
    <name type="common">Gilthead sea bream</name>
    <dbReference type="NCBI Taxonomy" id="8175"/>
    <lineage>
        <taxon>Eukaryota</taxon>
        <taxon>Metazoa</taxon>
        <taxon>Chordata</taxon>
        <taxon>Craniata</taxon>
        <taxon>Vertebrata</taxon>
        <taxon>Euteleostomi</taxon>
        <taxon>Actinopterygii</taxon>
        <taxon>Neopterygii</taxon>
        <taxon>Teleostei</taxon>
        <taxon>Neoteleostei</taxon>
        <taxon>Acanthomorphata</taxon>
        <taxon>Eupercaria</taxon>
        <taxon>Spariformes</taxon>
        <taxon>Sparidae</taxon>
        <taxon>Sparus</taxon>
    </lineage>
</organism>
<keyword evidence="5 7" id="KW-0472">Membrane</keyword>
<dbReference type="GeneID" id="115566633"/>
<feature type="region of interest" description="Disordered" evidence="6">
    <location>
        <begin position="193"/>
        <end position="226"/>
    </location>
</feature>
<evidence type="ECO:0000256" key="4">
    <source>
        <dbReference type="ARBA" id="ARBA00023034"/>
    </source>
</evidence>
<accession>A0A671XT10</accession>
<keyword evidence="9" id="KW-1185">Reference proteome</keyword>
<dbReference type="InterPro" id="IPR029207">
    <property type="entry name" value="FAM198"/>
</dbReference>
<dbReference type="OMA" id="VWSKLCC"/>
<reference evidence="8" key="1">
    <citation type="submission" date="2021-04" db="EMBL/GenBank/DDBJ databases">
        <authorList>
            <consortium name="Wellcome Sanger Institute Data Sharing"/>
        </authorList>
    </citation>
    <scope>NUCLEOTIDE SEQUENCE [LARGE SCALE GENOMIC DNA]</scope>
</reference>
<evidence type="ECO:0000256" key="3">
    <source>
        <dbReference type="ARBA" id="ARBA00007691"/>
    </source>
</evidence>
<evidence type="ECO:0000313" key="8">
    <source>
        <dbReference type="Ensembl" id="ENSSAUP00010051955.1"/>
    </source>
</evidence>